<dbReference type="RefSeq" id="WP_054357897.1">
    <property type="nucleotide sequence ID" value="NZ_LJYW01000001.1"/>
</dbReference>
<organism evidence="6 7">
    <name type="scientific">Prosthecodimorpha hirschii</name>
    <dbReference type="NCBI Taxonomy" id="665126"/>
    <lineage>
        <taxon>Bacteria</taxon>
        <taxon>Pseudomonadati</taxon>
        <taxon>Pseudomonadota</taxon>
        <taxon>Alphaproteobacteria</taxon>
        <taxon>Hyphomicrobiales</taxon>
        <taxon>Ancalomicrobiaceae</taxon>
        <taxon>Prosthecodimorpha</taxon>
    </lineage>
</organism>
<keyword evidence="3" id="KW-0964">Secreted</keyword>
<dbReference type="STRING" id="665126.ABB55_05410"/>
<dbReference type="SUPFAM" id="SSF64518">
    <property type="entry name" value="Phase 1 flagellin"/>
    <property type="match status" value="1"/>
</dbReference>
<dbReference type="GO" id="GO:0005198">
    <property type="term" value="F:structural molecule activity"/>
    <property type="evidence" value="ECO:0007669"/>
    <property type="project" value="UniProtKB-UniRule"/>
</dbReference>
<evidence type="ECO:0000259" key="5">
    <source>
        <dbReference type="Pfam" id="PF00700"/>
    </source>
</evidence>
<evidence type="ECO:0000259" key="4">
    <source>
        <dbReference type="Pfam" id="PF00669"/>
    </source>
</evidence>
<name>A0A0P6W0V3_9HYPH</name>
<evidence type="ECO:0000256" key="2">
    <source>
        <dbReference type="ARBA" id="ARBA00023143"/>
    </source>
</evidence>
<dbReference type="Pfam" id="PF00669">
    <property type="entry name" value="Flagellin_N"/>
    <property type="match status" value="1"/>
</dbReference>
<dbReference type="Proteomes" id="UP000048984">
    <property type="component" value="Unassembled WGS sequence"/>
</dbReference>
<accession>A0A0P6W0V3</accession>
<feature type="domain" description="Flagellin N-terminal" evidence="4">
    <location>
        <begin position="13"/>
        <end position="111"/>
    </location>
</feature>
<keyword evidence="7" id="KW-1185">Reference proteome</keyword>
<sequence>MSDIVLSKGIRNNLLQLQNTADKVALTQGRLSTGKKVNSALDNPTNFFTAASLTSRAKDLTNLLDGLSSGIKVLEAADNGLKAITRTIESLQSTVRQARQDKTFKSQTYSLDTTTIGTSALKNISFSGGAVGSTAVNVALNTTAAAAVQNTIVGSAAYTAPTAAVQSTVAGSAAYQAPTAAVAATSGGVTAPGTFASFSLGASDTLKFDVSVDGTTQNLTFTQAEVITALGGGGGTIATVDELATVINSKLTGATASNSSGDLALTSSSTGTSSNVSVIGVNINDGTTDTPTNSTGFDGTTGATGTAGTAAVAAVDRVITISDGTNTANITLTAANAGDAATAASYINAQLTSAGITGTATNSSGTLSLAGAANGSNSLTIGGAGASAVFGAGATTTAGTAAVDRVISISDGTNTANITLTSANAADAATAASYINSQLTSAGITGTVTNNAGTLTLSGAVAGTNNLTLSGAGATAVFGASPTTTAGTAATGGSVKTVDELVAAINSNTSLTDKVRASADNGKLRIENLSTDALDISGIASGAVTGTGTTTTDAIGPNDVRKNLVTQFNDLRNQLDKFSDDASFNGINLLKGDKLKLFLNENSTSTIEVQAKDTAGNVREISNTKLGIDAATNAEFEDDTALDSRLDGLKTALDTIRSQSSSFGSNLSIVQNRQDFTKSTINTLQTGADNLTLADMNEEAANLLSLQTRQQLSQTALSLANQADQGVLRLFG</sequence>
<proteinExistence type="inferred from homology"/>
<dbReference type="InterPro" id="IPR001029">
    <property type="entry name" value="Flagellin_N"/>
</dbReference>
<dbReference type="GO" id="GO:0009288">
    <property type="term" value="C:bacterial-type flagellum"/>
    <property type="evidence" value="ECO:0007669"/>
    <property type="project" value="UniProtKB-SubCell"/>
</dbReference>
<reference evidence="6 7" key="2">
    <citation type="submission" date="2015-10" db="EMBL/GenBank/DDBJ databases">
        <title>Draft Genome Sequence of Prosthecomicrobium hirschii ATCC 27832.</title>
        <authorList>
            <person name="Daniel J."/>
            <person name="Givan S.A."/>
            <person name="Brun Y.V."/>
            <person name="Brown P.J."/>
        </authorList>
    </citation>
    <scope>NUCLEOTIDE SEQUENCE [LARGE SCALE GENOMIC DNA]</scope>
    <source>
        <strain evidence="6 7">16</strain>
    </source>
</reference>
<dbReference type="Pfam" id="PF00700">
    <property type="entry name" value="Flagellin_C"/>
    <property type="match status" value="1"/>
</dbReference>
<reference evidence="6 7" key="1">
    <citation type="submission" date="2015-09" db="EMBL/GenBank/DDBJ databases">
        <authorList>
            <person name="Jackson K.R."/>
            <person name="Lunt B.L."/>
            <person name="Fisher J.N.B."/>
            <person name="Gardner A.V."/>
            <person name="Bailey M.E."/>
            <person name="Deus L.M."/>
            <person name="Earl A.S."/>
            <person name="Gibby P.D."/>
            <person name="Hartmann K.A."/>
            <person name="Liu J.E."/>
            <person name="Manci A.M."/>
            <person name="Nielsen D.A."/>
            <person name="Solomon M.B."/>
            <person name="Breakwell D.P."/>
            <person name="Burnett S.H."/>
            <person name="Grose J.H."/>
        </authorList>
    </citation>
    <scope>NUCLEOTIDE SEQUENCE [LARGE SCALE GENOMIC DNA]</scope>
    <source>
        <strain evidence="6 7">16</strain>
    </source>
</reference>
<comment type="function">
    <text evidence="3">Flagellin is the subunit protein which polymerizes to form the filaments of bacterial flagella.</text>
</comment>
<evidence type="ECO:0000313" key="6">
    <source>
        <dbReference type="EMBL" id="KPL51734.1"/>
    </source>
</evidence>
<comment type="subcellular location">
    <subcellularLocation>
        <location evidence="3">Secreted</location>
    </subcellularLocation>
    <subcellularLocation>
        <location evidence="3">Bacterial flagellum</location>
    </subcellularLocation>
</comment>
<comment type="similarity">
    <text evidence="1 3">Belongs to the bacterial flagellin family.</text>
</comment>
<keyword evidence="2 3" id="KW-0975">Bacterial flagellum</keyword>
<dbReference type="AlphaFoldDB" id="A0A0P6W0V3"/>
<dbReference type="GO" id="GO:0005576">
    <property type="term" value="C:extracellular region"/>
    <property type="evidence" value="ECO:0007669"/>
    <property type="project" value="UniProtKB-SubCell"/>
</dbReference>
<comment type="caution">
    <text evidence="6">The sequence shown here is derived from an EMBL/GenBank/DDBJ whole genome shotgun (WGS) entry which is preliminary data.</text>
</comment>
<gene>
    <name evidence="6" type="ORF">ABB55_05410</name>
</gene>
<evidence type="ECO:0000313" key="7">
    <source>
        <dbReference type="Proteomes" id="UP000048984"/>
    </source>
</evidence>
<dbReference type="InterPro" id="IPR046358">
    <property type="entry name" value="Flagellin_C"/>
</dbReference>
<dbReference type="Gene3D" id="1.20.1330.10">
    <property type="entry name" value="f41 fragment of flagellin, N-terminal domain"/>
    <property type="match status" value="1"/>
</dbReference>
<evidence type="ECO:0000256" key="1">
    <source>
        <dbReference type="ARBA" id="ARBA00005709"/>
    </source>
</evidence>
<evidence type="ECO:0000256" key="3">
    <source>
        <dbReference type="RuleBase" id="RU362073"/>
    </source>
</evidence>
<feature type="domain" description="Flagellin C-terminal" evidence="5">
    <location>
        <begin position="647"/>
        <end position="731"/>
    </location>
</feature>
<dbReference type="EMBL" id="LJYW01000001">
    <property type="protein sequence ID" value="KPL51734.1"/>
    <property type="molecule type" value="Genomic_DNA"/>
</dbReference>
<protein>
    <recommendedName>
        <fullName evidence="3">Flagellin</fullName>
    </recommendedName>
</protein>